<dbReference type="GO" id="GO:0005789">
    <property type="term" value="C:endoplasmic reticulum membrane"/>
    <property type="evidence" value="ECO:0007669"/>
    <property type="project" value="UniProtKB-SubCell"/>
</dbReference>
<dbReference type="GO" id="GO:0020037">
    <property type="term" value="F:heme binding"/>
    <property type="evidence" value="ECO:0007669"/>
    <property type="project" value="InterPro"/>
</dbReference>
<dbReference type="PANTHER" id="PTHR24292:SF54">
    <property type="entry name" value="CYP9F3-RELATED"/>
    <property type="match status" value="1"/>
</dbReference>
<keyword evidence="15" id="KW-0812">Transmembrane</keyword>
<keyword evidence="8" id="KW-0492">Microsome</keyword>
<dbReference type="GO" id="GO:0005506">
    <property type="term" value="F:iron ion binding"/>
    <property type="evidence" value="ECO:0007669"/>
    <property type="project" value="InterPro"/>
</dbReference>
<evidence type="ECO:0000256" key="2">
    <source>
        <dbReference type="ARBA" id="ARBA00004174"/>
    </source>
</evidence>
<dbReference type="InterPro" id="IPR002401">
    <property type="entry name" value="Cyt_P450_E_grp-I"/>
</dbReference>
<keyword evidence="6 13" id="KW-0479">Metal-binding</keyword>
<keyword evidence="10 13" id="KW-0408">Iron</keyword>
<dbReference type="Gene3D" id="1.10.630.10">
    <property type="entry name" value="Cytochrome P450"/>
    <property type="match status" value="2"/>
</dbReference>
<keyword evidence="17" id="KW-1185">Reference proteome</keyword>
<dbReference type="EMBL" id="OC917332">
    <property type="protein sequence ID" value="CAD7646770.1"/>
    <property type="molecule type" value="Genomic_DNA"/>
</dbReference>
<sequence>MELILWSLSAIVFAVYFAYRYLTRNFNYWAKRGIPGPKPLVGFGNTLSAFLNEPTDVEKDWIQKYGKIYGVYEANTPILTVAEPELIKQIMVKDSHIFSLKVTDPILKANAHPILGKTLVASNGQDWRRARSVISPTFSSSRMKTMYMKVRDCLNDMLKDMEPYAKSGGEAELKTVYGNMTMDVIATCAFGTKINSYKQGNSPFINNANKVFSPNPMRLLMQMMIPTFLLKAFHMKHVIEESANEFFFEMTRHIMNERKKSDMNYNDFIELVMKSMNNDNQTDINANDVSYGTTAKNIYLKFISHYNSHHLIGKGGNAADSFITKEEILANSWDFFTTGYESMATTLSFASYELSRRPEVQEKLYEEIAGAVDSDGEIDYDLLQNMPFLDAVVSETLRMHTISIRLGRMAAEDYKLGDTGIVVEKGQTVEIPVYAVHHCEEFYPNHSLFDPDRWMPENSHKLVPYTYLPFGTGHRACVGTRFALMVVKLALCHVIRSHKLVPYTYLPFGTGHRACVGTRFALMVVKLALCHVIRRYKLVTSKNTDIPVLLKSSVLNHTPERVILAVQSRA</sequence>
<dbReference type="PANTHER" id="PTHR24292">
    <property type="entry name" value="CYTOCHROME P450"/>
    <property type="match status" value="1"/>
</dbReference>
<name>A0A7R9LUL6_9ACAR</name>
<dbReference type="PRINTS" id="PR00385">
    <property type="entry name" value="P450"/>
</dbReference>
<dbReference type="Pfam" id="PF00067">
    <property type="entry name" value="p450"/>
    <property type="match status" value="2"/>
</dbReference>
<protein>
    <recommendedName>
        <fullName evidence="18">Cytochrome P450</fullName>
    </recommendedName>
</protein>
<keyword evidence="15" id="KW-1133">Transmembrane helix</keyword>
<evidence type="ECO:0000256" key="9">
    <source>
        <dbReference type="ARBA" id="ARBA00023002"/>
    </source>
</evidence>
<dbReference type="PRINTS" id="PR00463">
    <property type="entry name" value="EP450I"/>
</dbReference>
<evidence type="ECO:0000313" key="17">
    <source>
        <dbReference type="Proteomes" id="UP000728032"/>
    </source>
</evidence>
<keyword evidence="7" id="KW-0256">Endoplasmic reticulum</keyword>
<dbReference type="PROSITE" id="PS00086">
    <property type="entry name" value="CYTOCHROME_P450"/>
    <property type="match status" value="2"/>
</dbReference>
<dbReference type="InterPro" id="IPR001128">
    <property type="entry name" value="Cyt_P450"/>
</dbReference>
<evidence type="ECO:0000256" key="3">
    <source>
        <dbReference type="ARBA" id="ARBA00004406"/>
    </source>
</evidence>
<comment type="cofactor">
    <cofactor evidence="1 13">
        <name>heme</name>
        <dbReference type="ChEBI" id="CHEBI:30413"/>
    </cofactor>
</comment>
<dbReference type="InterPro" id="IPR050476">
    <property type="entry name" value="Insect_CytP450_Detox"/>
</dbReference>
<reference evidence="16" key="1">
    <citation type="submission" date="2020-11" db="EMBL/GenBank/DDBJ databases">
        <authorList>
            <person name="Tran Van P."/>
        </authorList>
    </citation>
    <scope>NUCLEOTIDE SEQUENCE</scope>
</reference>
<evidence type="ECO:0000256" key="1">
    <source>
        <dbReference type="ARBA" id="ARBA00001971"/>
    </source>
</evidence>
<dbReference type="InterPro" id="IPR017972">
    <property type="entry name" value="Cyt_P450_CS"/>
</dbReference>
<proteinExistence type="inferred from homology"/>
<dbReference type="AlphaFoldDB" id="A0A7R9LUL6"/>
<keyword evidence="9 14" id="KW-0560">Oxidoreductase</keyword>
<evidence type="ECO:0000256" key="8">
    <source>
        <dbReference type="ARBA" id="ARBA00022848"/>
    </source>
</evidence>
<evidence type="ECO:0000256" key="11">
    <source>
        <dbReference type="ARBA" id="ARBA00023033"/>
    </source>
</evidence>
<evidence type="ECO:0000256" key="4">
    <source>
        <dbReference type="ARBA" id="ARBA00010617"/>
    </source>
</evidence>
<organism evidence="16">
    <name type="scientific">Oppiella nova</name>
    <dbReference type="NCBI Taxonomy" id="334625"/>
    <lineage>
        <taxon>Eukaryota</taxon>
        <taxon>Metazoa</taxon>
        <taxon>Ecdysozoa</taxon>
        <taxon>Arthropoda</taxon>
        <taxon>Chelicerata</taxon>
        <taxon>Arachnida</taxon>
        <taxon>Acari</taxon>
        <taxon>Acariformes</taxon>
        <taxon>Sarcoptiformes</taxon>
        <taxon>Oribatida</taxon>
        <taxon>Brachypylina</taxon>
        <taxon>Oppioidea</taxon>
        <taxon>Oppiidae</taxon>
        <taxon>Oppiella</taxon>
    </lineage>
</organism>
<comment type="similarity">
    <text evidence="4 14">Belongs to the cytochrome P450 family.</text>
</comment>
<dbReference type="SUPFAM" id="SSF48264">
    <property type="entry name" value="Cytochrome P450"/>
    <property type="match status" value="2"/>
</dbReference>
<evidence type="ECO:0000256" key="6">
    <source>
        <dbReference type="ARBA" id="ARBA00022723"/>
    </source>
</evidence>
<dbReference type="CDD" id="cd11055">
    <property type="entry name" value="CYP3A-like"/>
    <property type="match status" value="1"/>
</dbReference>
<comment type="subcellular location">
    <subcellularLocation>
        <location evidence="3">Endoplasmic reticulum membrane</location>
        <topology evidence="3">Peripheral membrane protein</topology>
    </subcellularLocation>
    <subcellularLocation>
        <location evidence="2">Microsome membrane</location>
        <topology evidence="2">Peripheral membrane protein</topology>
    </subcellularLocation>
</comment>
<keyword evidence="5 13" id="KW-0349">Heme</keyword>
<evidence type="ECO:0000313" key="16">
    <source>
        <dbReference type="EMBL" id="CAD7646770.1"/>
    </source>
</evidence>
<dbReference type="OrthoDB" id="2789670at2759"/>
<dbReference type="GO" id="GO:0016705">
    <property type="term" value="F:oxidoreductase activity, acting on paired donors, with incorporation or reduction of molecular oxygen"/>
    <property type="evidence" value="ECO:0007669"/>
    <property type="project" value="InterPro"/>
</dbReference>
<dbReference type="GO" id="GO:0004497">
    <property type="term" value="F:monooxygenase activity"/>
    <property type="evidence" value="ECO:0007669"/>
    <property type="project" value="UniProtKB-KW"/>
</dbReference>
<accession>A0A7R9LUL6</accession>
<gene>
    <name evidence="16" type="ORF">ONB1V03_LOCUS5901</name>
</gene>
<evidence type="ECO:0000256" key="10">
    <source>
        <dbReference type="ARBA" id="ARBA00023004"/>
    </source>
</evidence>
<feature type="transmembrane region" description="Helical" evidence="15">
    <location>
        <begin position="6"/>
        <end position="22"/>
    </location>
</feature>
<evidence type="ECO:0000256" key="5">
    <source>
        <dbReference type="ARBA" id="ARBA00022617"/>
    </source>
</evidence>
<evidence type="ECO:0008006" key="18">
    <source>
        <dbReference type="Google" id="ProtNLM"/>
    </source>
</evidence>
<evidence type="ECO:0000256" key="7">
    <source>
        <dbReference type="ARBA" id="ARBA00022824"/>
    </source>
</evidence>
<feature type="binding site" description="axial binding residue" evidence="13">
    <location>
        <position position="477"/>
    </location>
    <ligand>
        <name>heme</name>
        <dbReference type="ChEBI" id="CHEBI:30413"/>
    </ligand>
    <ligandPart>
        <name>Fe</name>
        <dbReference type="ChEBI" id="CHEBI:18248"/>
    </ligandPart>
</feature>
<dbReference type="EMBL" id="CAJPVJ010002507">
    <property type="protein sequence ID" value="CAG2166377.1"/>
    <property type="molecule type" value="Genomic_DNA"/>
</dbReference>
<dbReference type="Proteomes" id="UP000728032">
    <property type="component" value="Unassembled WGS sequence"/>
</dbReference>
<evidence type="ECO:0000256" key="14">
    <source>
        <dbReference type="RuleBase" id="RU000461"/>
    </source>
</evidence>
<evidence type="ECO:0000256" key="12">
    <source>
        <dbReference type="ARBA" id="ARBA00023136"/>
    </source>
</evidence>
<dbReference type="InterPro" id="IPR036396">
    <property type="entry name" value="Cyt_P450_sf"/>
</dbReference>
<keyword evidence="12 15" id="KW-0472">Membrane</keyword>
<keyword evidence="11 14" id="KW-0503">Monooxygenase</keyword>
<evidence type="ECO:0000256" key="15">
    <source>
        <dbReference type="SAM" id="Phobius"/>
    </source>
</evidence>
<evidence type="ECO:0000256" key="13">
    <source>
        <dbReference type="PIRSR" id="PIRSR602401-1"/>
    </source>
</evidence>